<evidence type="ECO:0000313" key="4">
    <source>
        <dbReference type="EMBL" id="OQR73915.1"/>
    </source>
</evidence>
<feature type="region of interest" description="Disordered" evidence="2">
    <location>
        <begin position="1"/>
        <end position="136"/>
    </location>
</feature>
<dbReference type="GO" id="GO:0008270">
    <property type="term" value="F:zinc ion binding"/>
    <property type="evidence" value="ECO:0007669"/>
    <property type="project" value="UniProtKB-KW"/>
</dbReference>
<dbReference type="SMART" id="SM00355">
    <property type="entry name" value="ZnF_C2H2"/>
    <property type="match status" value="2"/>
</dbReference>
<sequence>MPGKLSTEEYEGAVSAQVDVKTEVRKGFNGERYDESSAGKQMQSSANKAGHDGKPCIKEEPNHLEDDESAQENDVEVVAVSTNSRSGRISMRLRLKKEKSDTSPPPLNKRPRRSTAKGNKVVVSSSADEPIDSGGTAIKVETFYPSATPANENDALASSTVQIDVLDEETRRGTSQKEAQVFQGRLGGDDLVTAKIRATSREKRANNANLLGHSTGSDLDQEDSEWEETDEMDKDDPPWKPSVERRKPDTHVDRNLDQAVEGLIKDYTVDEDISQGQVSFPSPRPGSSSTNDSCQSLRDCVPSSQESVSLEFEGIVAVPVESTKCILCMALFKTTDELKAHMEIVHAKGRRQAKTRVTPVEESDSRKKAPTPLVREGAEAKPRRRKPRQAGNLGHHECHFCHKRFQQMGHLRNHAFDHTSVLNVVNPSLSPATSLITYVYMMAKNHLDVRSVENGLHSPATYLPT</sequence>
<feature type="compositionally biased region" description="Polar residues" evidence="2">
    <location>
        <begin position="38"/>
        <end position="47"/>
    </location>
</feature>
<keyword evidence="1" id="KW-0863">Zinc-finger</keyword>
<name>A0A1V9XK73_9ACAR</name>
<feature type="compositionally biased region" description="Basic and acidic residues" evidence="2">
    <location>
        <begin position="235"/>
        <end position="254"/>
    </location>
</feature>
<reference evidence="4 5" key="1">
    <citation type="journal article" date="2017" name="Gigascience">
        <title>Draft genome of the honey bee ectoparasitic mite, Tropilaelaps mercedesae, is shaped by the parasitic life history.</title>
        <authorList>
            <person name="Dong X."/>
            <person name="Armstrong S.D."/>
            <person name="Xia D."/>
            <person name="Makepeace B.L."/>
            <person name="Darby A.C."/>
            <person name="Kadowaki T."/>
        </authorList>
    </citation>
    <scope>NUCLEOTIDE SEQUENCE [LARGE SCALE GENOMIC DNA]</scope>
    <source>
        <strain evidence="4">Wuxi-XJTLU</strain>
    </source>
</reference>
<keyword evidence="1" id="KW-0479">Metal-binding</keyword>
<keyword evidence="1" id="KW-0862">Zinc</keyword>
<dbReference type="AlphaFoldDB" id="A0A1V9XK73"/>
<feature type="region of interest" description="Disordered" evidence="2">
    <location>
        <begin position="275"/>
        <end position="298"/>
    </location>
</feature>
<accession>A0A1V9XK73</accession>
<evidence type="ECO:0000256" key="2">
    <source>
        <dbReference type="SAM" id="MobiDB-lite"/>
    </source>
</evidence>
<feature type="compositionally biased region" description="Basic and acidic residues" evidence="2">
    <location>
        <begin position="49"/>
        <end position="64"/>
    </location>
</feature>
<dbReference type="EMBL" id="MNPL01009036">
    <property type="protein sequence ID" value="OQR73915.1"/>
    <property type="molecule type" value="Genomic_DNA"/>
</dbReference>
<proteinExistence type="predicted"/>
<feature type="domain" description="C2H2-type" evidence="3">
    <location>
        <begin position="396"/>
        <end position="419"/>
    </location>
</feature>
<dbReference type="InParanoid" id="A0A1V9XK73"/>
<feature type="compositionally biased region" description="Acidic residues" evidence="2">
    <location>
        <begin position="219"/>
        <end position="234"/>
    </location>
</feature>
<dbReference type="Proteomes" id="UP000192247">
    <property type="component" value="Unassembled WGS sequence"/>
</dbReference>
<feature type="compositionally biased region" description="Basic and acidic residues" evidence="2">
    <location>
        <begin position="20"/>
        <end position="37"/>
    </location>
</feature>
<evidence type="ECO:0000259" key="3">
    <source>
        <dbReference type="PROSITE" id="PS50157"/>
    </source>
</evidence>
<keyword evidence="5" id="KW-1185">Reference proteome</keyword>
<organism evidence="4 5">
    <name type="scientific">Tropilaelaps mercedesae</name>
    <dbReference type="NCBI Taxonomy" id="418985"/>
    <lineage>
        <taxon>Eukaryota</taxon>
        <taxon>Metazoa</taxon>
        <taxon>Ecdysozoa</taxon>
        <taxon>Arthropoda</taxon>
        <taxon>Chelicerata</taxon>
        <taxon>Arachnida</taxon>
        <taxon>Acari</taxon>
        <taxon>Parasitiformes</taxon>
        <taxon>Mesostigmata</taxon>
        <taxon>Gamasina</taxon>
        <taxon>Dermanyssoidea</taxon>
        <taxon>Laelapidae</taxon>
        <taxon>Tropilaelaps</taxon>
    </lineage>
</organism>
<feature type="compositionally biased region" description="Acidic residues" evidence="2">
    <location>
        <begin position="65"/>
        <end position="75"/>
    </location>
</feature>
<feature type="region of interest" description="Disordered" evidence="2">
    <location>
        <begin position="203"/>
        <end position="254"/>
    </location>
</feature>
<evidence type="ECO:0000256" key="1">
    <source>
        <dbReference type="PROSITE-ProRule" id="PRU00042"/>
    </source>
</evidence>
<feature type="region of interest" description="Disordered" evidence="2">
    <location>
        <begin position="349"/>
        <end position="392"/>
    </location>
</feature>
<protein>
    <recommendedName>
        <fullName evidence="3">C2H2-type domain-containing protein</fullName>
    </recommendedName>
</protein>
<dbReference type="PROSITE" id="PS50157">
    <property type="entry name" value="ZINC_FINGER_C2H2_2"/>
    <property type="match status" value="2"/>
</dbReference>
<dbReference type="PROSITE" id="PS00028">
    <property type="entry name" value="ZINC_FINGER_C2H2_1"/>
    <property type="match status" value="2"/>
</dbReference>
<feature type="domain" description="C2H2-type" evidence="3">
    <location>
        <begin position="323"/>
        <end position="351"/>
    </location>
</feature>
<gene>
    <name evidence="4" type="ORF">BIW11_03494</name>
</gene>
<evidence type="ECO:0000313" key="5">
    <source>
        <dbReference type="Proteomes" id="UP000192247"/>
    </source>
</evidence>
<dbReference type="OrthoDB" id="4748970at2759"/>
<dbReference type="InterPro" id="IPR013087">
    <property type="entry name" value="Znf_C2H2_type"/>
</dbReference>
<comment type="caution">
    <text evidence="4">The sequence shown here is derived from an EMBL/GenBank/DDBJ whole genome shotgun (WGS) entry which is preliminary data.</text>
</comment>
<feature type="compositionally biased region" description="Polar residues" evidence="2">
    <location>
        <begin position="206"/>
        <end position="218"/>
    </location>
</feature>